<feature type="region of interest" description="Disordered" evidence="8">
    <location>
        <begin position="85"/>
        <end position="127"/>
    </location>
</feature>
<keyword evidence="7" id="KW-0539">Nucleus</keyword>
<dbReference type="InterPro" id="IPR051615">
    <property type="entry name" value="Transcr_Regulatory_Elem"/>
</dbReference>
<dbReference type="Pfam" id="PF00172">
    <property type="entry name" value="Zn_clus"/>
    <property type="match status" value="1"/>
</dbReference>
<evidence type="ECO:0000256" key="6">
    <source>
        <dbReference type="ARBA" id="ARBA00023163"/>
    </source>
</evidence>
<keyword evidence="4" id="KW-0805">Transcription regulation</keyword>
<dbReference type="CDD" id="cd00067">
    <property type="entry name" value="GAL4"/>
    <property type="match status" value="1"/>
</dbReference>
<evidence type="ECO:0000256" key="8">
    <source>
        <dbReference type="SAM" id="MobiDB-lite"/>
    </source>
</evidence>
<dbReference type="EMBL" id="LN718755">
    <property type="protein sequence ID" value="CEP06817.1"/>
    <property type="molecule type" value="Genomic_DNA"/>
</dbReference>
<protein>
    <recommendedName>
        <fullName evidence="9">Zn(2)-C6 fungal-type domain-containing protein</fullName>
    </recommendedName>
</protein>
<evidence type="ECO:0000256" key="1">
    <source>
        <dbReference type="ARBA" id="ARBA00004123"/>
    </source>
</evidence>
<keyword evidence="6" id="KW-0804">Transcription</keyword>
<dbReference type="SMART" id="SM00066">
    <property type="entry name" value="GAL4"/>
    <property type="match status" value="1"/>
</dbReference>
<evidence type="ECO:0000259" key="9">
    <source>
        <dbReference type="PROSITE" id="PS50048"/>
    </source>
</evidence>
<proteinExistence type="predicted"/>
<name>A0A0B7MNY0_9FUNG</name>
<reference evidence="10 11" key="1">
    <citation type="submission" date="2014-09" db="EMBL/GenBank/DDBJ databases">
        <authorList>
            <person name="Ellenberger Sabrina"/>
        </authorList>
    </citation>
    <scope>NUCLEOTIDE SEQUENCE [LARGE SCALE GENOMIC DNA]</scope>
    <source>
        <strain evidence="10 11">CBS 412.66</strain>
    </source>
</reference>
<dbReference type="SUPFAM" id="SSF57701">
    <property type="entry name" value="Zn2/Cys6 DNA-binding domain"/>
    <property type="match status" value="1"/>
</dbReference>
<sequence>MAVNQIKKTPCNGCRERKRKCTYEQPCERCVKAGVECTYTVMPSPKDMEYIQELEYINQIEAIQHQISCMENEIGILRLAKENKSNQKEKQSSPVATKLQNYPSPVSLKNQTSMSFDDHSQRHKYKHRHKPMMLTDPFIDYEGVPPPQQPSPPSDFLQIEPFYKFKRGFKNGRKKHYHAHHHVFKSNNIQVELKSQQQQENESKPWSLTVKNGNMTIETFIHSHAQLMNCLGSMVSTAIHQEKTSQLPFPFNIEPTTHTTAMNKVLSILIWRSYGKSRFKSLTKYTPVLLHSVAPQQLTRIIPVEGLTNITMRLVFTYFQCQHLRHFTVYIPEFVNAYMNEDILQSPAVMALCSHLCQQSCKHGAEILPLDAVREYGLYYFEQARELIEDRFDEISLETLITFTFMALYKIKTKDDVEADKYLSMAERIYTVLLPQFEYKPSSNNEPSGESKLFSRIFRCMHHCRSIIELHDAVNRMFKVPGMGPHRLFRLLDSEDEVKIHIFPGDSPKEVQFIKMKHYICALRQAIKDGARCAEATDFPSYIGVFGHHVEMAMRNWYRNVLPEDYQLSLPLFEDHISDLDFFIALEKDCQESPIPLLTTIALYNEYLIMAKSYIPKNPTKAHLDTEELIRKFKQMQYTTEHGMKDRQDPSTDSHKQGDRSHFWFKVIEKVRYFKKHHQQQFSDDELEQSDEEYFTQFIKALNPSKLNFDMPLIHTSVKSALNTVRIVQFLVSHDFSCFLDLRWIMNAWEVLLRAARFKYQQPDDEAVTLDRIRANLILCLDIVKEQLDWHNRDPEGEFMLEMDQQFKELFV</sequence>
<dbReference type="Proteomes" id="UP000054107">
    <property type="component" value="Unassembled WGS sequence"/>
</dbReference>
<evidence type="ECO:0000313" key="10">
    <source>
        <dbReference type="EMBL" id="CEP06817.1"/>
    </source>
</evidence>
<accession>A0A0B7MNY0</accession>
<feature type="domain" description="Zn(2)-C6 fungal-type" evidence="9">
    <location>
        <begin position="10"/>
        <end position="39"/>
    </location>
</feature>
<comment type="subcellular location">
    <subcellularLocation>
        <location evidence="1">Nucleus</location>
    </subcellularLocation>
</comment>
<keyword evidence="2" id="KW-0479">Metal-binding</keyword>
<dbReference type="PANTHER" id="PTHR31313:SF81">
    <property type="entry name" value="TY1 ENHANCER ACTIVATOR"/>
    <property type="match status" value="1"/>
</dbReference>
<dbReference type="CDD" id="cd12148">
    <property type="entry name" value="fungal_TF_MHR"/>
    <property type="match status" value="1"/>
</dbReference>
<dbReference type="PROSITE" id="PS50048">
    <property type="entry name" value="ZN2_CY6_FUNGAL_2"/>
    <property type="match status" value="1"/>
</dbReference>
<keyword evidence="11" id="KW-1185">Reference proteome</keyword>
<keyword evidence="5" id="KW-0238">DNA-binding</keyword>
<dbReference type="GO" id="GO:0008270">
    <property type="term" value="F:zinc ion binding"/>
    <property type="evidence" value="ECO:0007669"/>
    <property type="project" value="InterPro"/>
</dbReference>
<keyword evidence="3" id="KW-0862">Zinc</keyword>
<dbReference type="Gene3D" id="4.10.240.10">
    <property type="entry name" value="Zn(2)-C6 fungal-type DNA-binding domain"/>
    <property type="match status" value="1"/>
</dbReference>
<feature type="compositionally biased region" description="Polar residues" evidence="8">
    <location>
        <begin position="92"/>
        <end position="115"/>
    </location>
</feature>
<evidence type="ECO:0000256" key="5">
    <source>
        <dbReference type="ARBA" id="ARBA00023125"/>
    </source>
</evidence>
<evidence type="ECO:0000256" key="3">
    <source>
        <dbReference type="ARBA" id="ARBA00022833"/>
    </source>
</evidence>
<evidence type="ECO:0000313" key="11">
    <source>
        <dbReference type="Proteomes" id="UP000054107"/>
    </source>
</evidence>
<evidence type="ECO:0000256" key="7">
    <source>
        <dbReference type="ARBA" id="ARBA00023242"/>
    </source>
</evidence>
<evidence type="ECO:0000256" key="2">
    <source>
        <dbReference type="ARBA" id="ARBA00022723"/>
    </source>
</evidence>
<dbReference type="GO" id="GO:0005634">
    <property type="term" value="C:nucleus"/>
    <property type="evidence" value="ECO:0007669"/>
    <property type="project" value="UniProtKB-SubCell"/>
</dbReference>
<dbReference type="AlphaFoldDB" id="A0A0B7MNY0"/>
<dbReference type="GO" id="GO:0000981">
    <property type="term" value="F:DNA-binding transcription factor activity, RNA polymerase II-specific"/>
    <property type="evidence" value="ECO:0007669"/>
    <property type="project" value="InterPro"/>
</dbReference>
<dbReference type="PROSITE" id="PS00463">
    <property type="entry name" value="ZN2_CY6_FUNGAL_1"/>
    <property type="match status" value="1"/>
</dbReference>
<dbReference type="GO" id="GO:0003677">
    <property type="term" value="F:DNA binding"/>
    <property type="evidence" value="ECO:0007669"/>
    <property type="project" value="UniProtKB-KW"/>
</dbReference>
<dbReference type="OrthoDB" id="4356994at2759"/>
<organism evidence="10 11">
    <name type="scientific">Parasitella parasitica</name>
    <dbReference type="NCBI Taxonomy" id="35722"/>
    <lineage>
        <taxon>Eukaryota</taxon>
        <taxon>Fungi</taxon>
        <taxon>Fungi incertae sedis</taxon>
        <taxon>Mucoromycota</taxon>
        <taxon>Mucoromycotina</taxon>
        <taxon>Mucoromycetes</taxon>
        <taxon>Mucorales</taxon>
        <taxon>Mucorineae</taxon>
        <taxon>Mucoraceae</taxon>
        <taxon>Parasitella</taxon>
    </lineage>
</organism>
<gene>
    <name evidence="10" type="primary">PARPA_00068.1 scaffold 262</name>
</gene>
<dbReference type="InterPro" id="IPR036864">
    <property type="entry name" value="Zn2-C6_fun-type_DNA-bd_sf"/>
</dbReference>
<dbReference type="PANTHER" id="PTHR31313">
    <property type="entry name" value="TY1 ENHANCER ACTIVATOR"/>
    <property type="match status" value="1"/>
</dbReference>
<evidence type="ECO:0000256" key="4">
    <source>
        <dbReference type="ARBA" id="ARBA00023015"/>
    </source>
</evidence>
<dbReference type="InterPro" id="IPR001138">
    <property type="entry name" value="Zn2Cys6_DnaBD"/>
</dbReference>